<keyword evidence="3" id="KW-1185">Reference proteome</keyword>
<feature type="compositionally biased region" description="Pro residues" evidence="1">
    <location>
        <begin position="143"/>
        <end position="154"/>
    </location>
</feature>
<feature type="compositionally biased region" description="Basic and acidic residues" evidence="1">
    <location>
        <begin position="46"/>
        <end position="55"/>
    </location>
</feature>
<evidence type="ECO:0000313" key="3">
    <source>
        <dbReference type="Proteomes" id="UP000284375"/>
    </source>
</evidence>
<dbReference type="AlphaFoldDB" id="A0A423WEP5"/>
<sequence>MDPTQPGRAPPLRPPKDSHPPRKQKLPSNRSATGGSRRQRAVTDLGTHENLDRDTNNNGTAETAVRLRPGSLGIPQPPSMTGPNQQYQRPRRGSLDSLYSGAIEGCSRDHHPECYPELWQEADKSITSGHDQDRITTDLAGQPQPPSPPNPPLRTPSSSTSSSSNETNKSGGYKYWLIRKIPRKLLPKAGTEKAAAANKPSRKGKESPLTMEDRMFFMGIRPRPEDTYEEKEPSCPPPPPPPPPPPLQPAAGAAASSASGPVIGGFMTYPQIGGFHHPARASGSPLVVTNPDPGSEAERVRDDAARGRDWSGTGHRSSNARSKTKVKAKGSRGGRLEPKDCLRPHEGVSSRIHTAKRF</sequence>
<gene>
    <name evidence="2" type="ORF">VSDG_02046</name>
</gene>
<accession>A0A423WEP5</accession>
<name>A0A423WEP5_CYTCH</name>
<protein>
    <submittedName>
        <fullName evidence="2">Uncharacterized protein</fullName>
    </submittedName>
</protein>
<feature type="compositionally biased region" description="Basic and acidic residues" evidence="1">
    <location>
        <begin position="334"/>
        <end position="348"/>
    </location>
</feature>
<feature type="compositionally biased region" description="Low complexity" evidence="1">
    <location>
        <begin position="155"/>
        <end position="165"/>
    </location>
</feature>
<organism evidence="2 3">
    <name type="scientific">Cytospora chrysosperma</name>
    <name type="common">Cytospora canker fungus</name>
    <name type="synonym">Sphaeria chrysosperma</name>
    <dbReference type="NCBI Taxonomy" id="252740"/>
    <lineage>
        <taxon>Eukaryota</taxon>
        <taxon>Fungi</taxon>
        <taxon>Dikarya</taxon>
        <taxon>Ascomycota</taxon>
        <taxon>Pezizomycotina</taxon>
        <taxon>Sordariomycetes</taxon>
        <taxon>Sordariomycetidae</taxon>
        <taxon>Diaporthales</taxon>
        <taxon>Cytosporaceae</taxon>
        <taxon>Cytospora</taxon>
    </lineage>
</organism>
<feature type="compositionally biased region" description="Basic and acidic residues" evidence="1">
    <location>
        <begin position="296"/>
        <end position="309"/>
    </location>
</feature>
<proteinExistence type="predicted"/>
<evidence type="ECO:0000313" key="2">
    <source>
        <dbReference type="EMBL" id="ROW01716.1"/>
    </source>
</evidence>
<comment type="caution">
    <text evidence="2">The sequence shown here is derived from an EMBL/GenBank/DDBJ whole genome shotgun (WGS) entry which is preliminary data.</text>
</comment>
<feature type="region of interest" description="Disordered" evidence="1">
    <location>
        <begin position="189"/>
        <end position="358"/>
    </location>
</feature>
<feature type="compositionally biased region" description="Polar residues" evidence="1">
    <location>
        <begin position="26"/>
        <end position="36"/>
    </location>
</feature>
<feature type="compositionally biased region" description="Low complexity" evidence="1">
    <location>
        <begin position="249"/>
        <end position="261"/>
    </location>
</feature>
<feature type="compositionally biased region" description="Basic residues" evidence="1">
    <location>
        <begin position="322"/>
        <end position="332"/>
    </location>
</feature>
<dbReference type="OrthoDB" id="5242585at2759"/>
<dbReference type="EMBL" id="LJZO01000006">
    <property type="protein sequence ID" value="ROW01716.1"/>
    <property type="molecule type" value="Genomic_DNA"/>
</dbReference>
<feature type="region of interest" description="Disordered" evidence="1">
    <location>
        <begin position="117"/>
        <end position="173"/>
    </location>
</feature>
<feature type="compositionally biased region" description="Basic and acidic residues" evidence="1">
    <location>
        <begin position="222"/>
        <end position="233"/>
    </location>
</feature>
<dbReference type="Proteomes" id="UP000284375">
    <property type="component" value="Unassembled WGS sequence"/>
</dbReference>
<evidence type="ECO:0000256" key="1">
    <source>
        <dbReference type="SAM" id="MobiDB-lite"/>
    </source>
</evidence>
<reference evidence="2 3" key="1">
    <citation type="submission" date="2015-09" db="EMBL/GenBank/DDBJ databases">
        <title>Host preference determinants of Valsa canker pathogens revealed by comparative genomics.</title>
        <authorList>
            <person name="Yin Z."/>
            <person name="Huang L."/>
        </authorList>
    </citation>
    <scope>NUCLEOTIDE SEQUENCE [LARGE SCALE GENOMIC DNA]</scope>
    <source>
        <strain evidence="2 3">YSFL</strain>
    </source>
</reference>
<feature type="region of interest" description="Disordered" evidence="1">
    <location>
        <begin position="1"/>
        <end position="98"/>
    </location>
</feature>
<feature type="compositionally biased region" description="Basic and acidic residues" evidence="1">
    <location>
        <begin position="203"/>
        <end position="215"/>
    </location>
</feature>
<feature type="compositionally biased region" description="Pro residues" evidence="1">
    <location>
        <begin position="234"/>
        <end position="248"/>
    </location>
</feature>